<dbReference type="Pfam" id="PF03144">
    <property type="entry name" value="GTP_EFTU_D2"/>
    <property type="match status" value="1"/>
</dbReference>
<dbReference type="InterPro" id="IPR000795">
    <property type="entry name" value="T_Tr_GTP-bd_dom"/>
</dbReference>
<evidence type="ECO:0000313" key="10">
    <source>
        <dbReference type="EMBL" id="DBA18768.1"/>
    </source>
</evidence>
<evidence type="ECO:0000256" key="7">
    <source>
        <dbReference type="ARBA" id="ARBA00025630"/>
    </source>
</evidence>
<name>A0AAV2ZYL6_PYXAD</name>
<dbReference type="PANTHER" id="PTHR43721:SF9">
    <property type="entry name" value="GTP-BINDING PROTEIN 1"/>
    <property type="match status" value="1"/>
</dbReference>
<accession>A0AAV2ZYL6</accession>
<evidence type="ECO:0000259" key="9">
    <source>
        <dbReference type="PROSITE" id="PS51722"/>
    </source>
</evidence>
<keyword evidence="4" id="KW-0963">Cytoplasm</keyword>
<feature type="region of interest" description="Disordered" evidence="8">
    <location>
        <begin position="566"/>
        <end position="653"/>
    </location>
</feature>
<organism evidence="10 11">
    <name type="scientific">Pyxicephalus adspersus</name>
    <name type="common">African bullfrog</name>
    <dbReference type="NCBI Taxonomy" id="30357"/>
    <lineage>
        <taxon>Eukaryota</taxon>
        <taxon>Metazoa</taxon>
        <taxon>Chordata</taxon>
        <taxon>Craniata</taxon>
        <taxon>Vertebrata</taxon>
        <taxon>Euteleostomi</taxon>
        <taxon>Amphibia</taxon>
        <taxon>Batrachia</taxon>
        <taxon>Anura</taxon>
        <taxon>Neobatrachia</taxon>
        <taxon>Ranoidea</taxon>
        <taxon>Pyxicephalidae</taxon>
        <taxon>Pyxicephalinae</taxon>
        <taxon>Pyxicephalus</taxon>
    </lineage>
</organism>
<gene>
    <name evidence="10" type="ORF">GDO54_016979</name>
</gene>
<evidence type="ECO:0000256" key="2">
    <source>
        <dbReference type="ARBA" id="ARBA00007249"/>
    </source>
</evidence>
<evidence type="ECO:0000256" key="8">
    <source>
        <dbReference type="SAM" id="MobiDB-lite"/>
    </source>
</evidence>
<sequence length="653" mass="70887">MAASSASEPEVNLCESPVPASMFSPEPDAEDSDYSVDGEPLRNGEADIDLTSKHVLVSPSAEQYDSLLHQLRDRMDEGRGETIYVIGQGSDGTEYGLNESDMEASVATVASMAEQIGADMILLREHQEVGGKVRDYLVRKRVGDNDFLEVRVAVVGNVEAGKSTLLGVLTHGELDNGRGFARQKLFRHKHEIESGRTSSVGNDILGFDSHGHVVNKPDSHGGSLEWTKICEKSSKIITFIDLAGHEKYLKTTVFGMTGHLPDFCMLMVGSNAGIVGMTKEHLGLALALNVPVFVVVTKIDMCPANILQETLKLLQRLLKSPGCRKIPVLVQNKDDVIVTASNFSSERMCPIFQISNVTGENMDLLKMFLNLLSPRCSSREEEPAEFQIDDTYSVPGVGTVVSGTTLRGLIKLNDLLLLGPDPLGNFMSIAVKSIHRKRMPVKEVRGGQTASFALKKIKRSSIRKGMVMVSPRLNPQASWEFEAEILVLHHPTTISPRYQAMVHCGSIRQTATILSMSRDCLRTGDKATVHFRFIKTPEYLHIDQRLVFREGRTKAVGTITKLLQSTNNLPMNSKPQQVKMQSTKKSPLGKKDEASPGTAAVEEVPPAANVGATSGATGLQAQQPKTGGGGRRRGGQRHKVKSQGACAAPAGGC</sequence>
<evidence type="ECO:0000256" key="3">
    <source>
        <dbReference type="ARBA" id="ARBA00015364"/>
    </source>
</evidence>
<proteinExistence type="inferred from homology"/>
<feature type="region of interest" description="Disordered" evidence="8">
    <location>
        <begin position="1"/>
        <end position="36"/>
    </location>
</feature>
<dbReference type="GO" id="GO:0005737">
    <property type="term" value="C:cytoplasm"/>
    <property type="evidence" value="ECO:0007669"/>
    <property type="project" value="UniProtKB-SubCell"/>
</dbReference>
<dbReference type="PANTHER" id="PTHR43721">
    <property type="entry name" value="ELONGATION FACTOR TU-RELATED"/>
    <property type="match status" value="1"/>
</dbReference>
<dbReference type="SUPFAM" id="SSF50447">
    <property type="entry name" value="Translation proteins"/>
    <property type="match status" value="1"/>
</dbReference>
<feature type="compositionally biased region" description="Low complexity" evidence="8">
    <location>
        <begin position="599"/>
        <end position="608"/>
    </location>
</feature>
<dbReference type="SUPFAM" id="SSF52540">
    <property type="entry name" value="P-loop containing nucleoside triphosphate hydrolases"/>
    <property type="match status" value="1"/>
</dbReference>
<feature type="compositionally biased region" description="Polar residues" evidence="8">
    <location>
        <begin position="566"/>
        <end position="585"/>
    </location>
</feature>
<evidence type="ECO:0000313" key="11">
    <source>
        <dbReference type="Proteomes" id="UP001181693"/>
    </source>
</evidence>
<comment type="function">
    <text evidence="7">Promotes degradation of target mRNA species. Plays a role in the regulation of circadian mRNA stability. Binds GTP and has GTPase activity.</text>
</comment>
<dbReference type="InterPro" id="IPR004161">
    <property type="entry name" value="EFTu-like_2"/>
</dbReference>
<feature type="compositionally biased region" description="Basic residues" evidence="8">
    <location>
        <begin position="630"/>
        <end position="641"/>
    </location>
</feature>
<dbReference type="InterPro" id="IPR009001">
    <property type="entry name" value="Transl_elong_EF1A/Init_IF2_C"/>
</dbReference>
<dbReference type="Pfam" id="PF00009">
    <property type="entry name" value="GTP_EFTU"/>
    <property type="match status" value="1"/>
</dbReference>
<comment type="caution">
    <text evidence="10">The sequence shown here is derived from an EMBL/GenBank/DDBJ whole genome shotgun (WGS) entry which is preliminary data.</text>
</comment>
<dbReference type="GO" id="GO:0005525">
    <property type="term" value="F:GTP binding"/>
    <property type="evidence" value="ECO:0007669"/>
    <property type="project" value="UniProtKB-KW"/>
</dbReference>
<dbReference type="Proteomes" id="UP001181693">
    <property type="component" value="Unassembled WGS sequence"/>
</dbReference>
<dbReference type="FunFam" id="2.40.30.10:FF:000028">
    <property type="entry name" value="GTP-binding protein 1,-like"/>
    <property type="match status" value="1"/>
</dbReference>
<dbReference type="InterPro" id="IPR027417">
    <property type="entry name" value="P-loop_NTPase"/>
</dbReference>
<dbReference type="InterPro" id="IPR035531">
    <property type="entry name" value="GTPBP1-like"/>
</dbReference>
<evidence type="ECO:0000256" key="6">
    <source>
        <dbReference type="ARBA" id="ARBA00023134"/>
    </source>
</evidence>
<dbReference type="GO" id="GO:0003924">
    <property type="term" value="F:GTPase activity"/>
    <property type="evidence" value="ECO:0007669"/>
    <property type="project" value="InterPro"/>
</dbReference>
<dbReference type="CDD" id="cd03708">
    <property type="entry name" value="GTPBP_III"/>
    <property type="match status" value="1"/>
</dbReference>
<protein>
    <recommendedName>
        <fullName evidence="3">GTP-binding protein 1</fullName>
    </recommendedName>
</protein>
<dbReference type="PROSITE" id="PS51722">
    <property type="entry name" value="G_TR_2"/>
    <property type="match status" value="1"/>
</dbReference>
<dbReference type="EMBL" id="DYDO01000009">
    <property type="protein sequence ID" value="DBA18768.1"/>
    <property type="molecule type" value="Genomic_DNA"/>
</dbReference>
<keyword evidence="5" id="KW-0547">Nucleotide-binding</keyword>
<keyword evidence="11" id="KW-1185">Reference proteome</keyword>
<dbReference type="InterPro" id="IPR009000">
    <property type="entry name" value="Transl_B-barrel_sf"/>
</dbReference>
<feature type="compositionally biased region" description="Polar residues" evidence="8">
    <location>
        <begin position="611"/>
        <end position="625"/>
    </location>
</feature>
<evidence type="ECO:0000256" key="1">
    <source>
        <dbReference type="ARBA" id="ARBA00004496"/>
    </source>
</evidence>
<keyword evidence="6" id="KW-0342">GTP-binding</keyword>
<evidence type="ECO:0000256" key="5">
    <source>
        <dbReference type="ARBA" id="ARBA00022741"/>
    </source>
</evidence>
<dbReference type="InterPro" id="IPR050055">
    <property type="entry name" value="EF-Tu_GTPase"/>
</dbReference>
<comment type="similarity">
    <text evidence="2">Belongs to the TRAFAC class translation factor GTPase superfamily. Classic translation factor GTPase family. EF-Tu/EF-1A subfamily.</text>
</comment>
<dbReference type="CDD" id="cd04165">
    <property type="entry name" value="GTPBP1_like"/>
    <property type="match status" value="1"/>
</dbReference>
<dbReference type="Gene3D" id="2.40.30.10">
    <property type="entry name" value="Translation factors"/>
    <property type="match status" value="2"/>
</dbReference>
<comment type="subcellular location">
    <subcellularLocation>
        <location evidence="1">Cytoplasm</location>
    </subcellularLocation>
</comment>
<dbReference type="CDD" id="cd03694">
    <property type="entry name" value="GTPBP_II"/>
    <property type="match status" value="1"/>
</dbReference>
<feature type="compositionally biased region" description="Acidic residues" evidence="8">
    <location>
        <begin position="27"/>
        <end position="36"/>
    </location>
</feature>
<dbReference type="GO" id="GO:0003746">
    <property type="term" value="F:translation elongation factor activity"/>
    <property type="evidence" value="ECO:0007669"/>
    <property type="project" value="TreeGrafter"/>
</dbReference>
<dbReference type="FunFam" id="2.40.30.10:FF:000014">
    <property type="entry name" value="Probable GTP-binding protein 1"/>
    <property type="match status" value="1"/>
</dbReference>
<evidence type="ECO:0000256" key="4">
    <source>
        <dbReference type="ARBA" id="ARBA00022490"/>
    </source>
</evidence>
<dbReference type="FunFam" id="3.40.50.300:FF:000091">
    <property type="entry name" value="Probable GTP-binding protein 1"/>
    <property type="match status" value="1"/>
</dbReference>
<dbReference type="AlphaFoldDB" id="A0AAV2ZYL6"/>
<reference evidence="10" key="1">
    <citation type="thesis" date="2020" institute="ProQuest LLC" country="789 East Eisenhower Parkway, Ann Arbor, MI, USA">
        <title>Comparative Genomics and Chromosome Evolution.</title>
        <authorList>
            <person name="Mudd A.B."/>
        </authorList>
    </citation>
    <scope>NUCLEOTIDE SEQUENCE</scope>
    <source>
        <strain evidence="10">1538</strain>
        <tissue evidence="10">Blood</tissue>
    </source>
</reference>
<feature type="domain" description="Tr-type G" evidence="9">
    <location>
        <begin position="147"/>
        <end position="379"/>
    </location>
</feature>
<dbReference type="Gene3D" id="3.40.50.300">
    <property type="entry name" value="P-loop containing nucleotide triphosphate hydrolases"/>
    <property type="match status" value="1"/>
</dbReference>
<dbReference type="SUPFAM" id="SSF50465">
    <property type="entry name" value="EF-Tu/eEF-1alpha/eIF2-gamma C-terminal domain"/>
    <property type="match status" value="1"/>
</dbReference>